<gene>
    <name evidence="1" type="ORF">PR048_017546</name>
</gene>
<keyword evidence="2" id="KW-1185">Reference proteome</keyword>
<protein>
    <submittedName>
        <fullName evidence="1">Uncharacterized protein</fullName>
    </submittedName>
</protein>
<evidence type="ECO:0000313" key="1">
    <source>
        <dbReference type="EMBL" id="KAJ8881073.1"/>
    </source>
</evidence>
<proteinExistence type="predicted"/>
<comment type="caution">
    <text evidence="1">The sequence shown here is derived from an EMBL/GenBank/DDBJ whole genome shotgun (WGS) entry which is preliminary data.</text>
</comment>
<dbReference type="EMBL" id="JARBHB010000006">
    <property type="protein sequence ID" value="KAJ8881073.1"/>
    <property type="molecule type" value="Genomic_DNA"/>
</dbReference>
<evidence type="ECO:0000313" key="2">
    <source>
        <dbReference type="Proteomes" id="UP001159363"/>
    </source>
</evidence>
<name>A0ABQ9H9U8_9NEOP</name>
<accession>A0ABQ9H9U8</accession>
<sequence>MPRSSVQQSLVKAISLSAGVKFWRYDCGRDVLGVNGREGVKPGDWRHNQEQNIARGVCVCVIGCNCWSIMRIGAAVAERLAYSPATKANRVQSPAGSLNFCKWESCRTMPLVGGFLGDLPFPRPFIPAPRHIHLNHPIGSQDLAVQSDNWVLGGFRTHGMSTLIKLKIMSDICEYLSGIRSASNFNIPLYWVVAGGRMDDVPWSKWLHISIKEGGSVQYPVACTFAREKCERVGAGGLRQGRRLHDRTSKGRRLVHTIALIDTRNRLTPEGAVGGTQWVRTIRGHNDREGRCFLMTWLVSRTVVLLQVELAGNGSVSAYQSTAAGPCFQQRLTLCVVLSVNLYRTQSVTHSDLTATEAGLRNLETFQSEVPGTCLRANKTRRECFGYRDAVARGIGGDLCGEDGKSPTLFHSHVGTVHGDAGGRRFFSGISSFPRPCIPALLHIHLAPPPLALKTRLVEVWQSREGVSGTGIDPAGCVWSRHVLSRTRGVRNHGPPPPPPQYQAFPSRSGGVYRKRSGALGSCLPPAFRCNINLEPRVSRFSLPRLPPPYPSTTLPSSSHSIFFAGPKSSSTKPVALARYTLHGENTARQFRALPAVVMCSAWLWGHTRLWTVVASKVTDWSGTGCGVQLLVVIKIDRRCSGSIWEAKVFRRSVLRPHYGLRHRQRSLYPIFTVRVVEILEYSHLVIREGRGVIKSALAKAAESFAPGKAHAR</sequence>
<dbReference type="Proteomes" id="UP001159363">
    <property type="component" value="Chromosome 5"/>
</dbReference>
<reference evidence="1 2" key="1">
    <citation type="submission" date="2023-02" db="EMBL/GenBank/DDBJ databases">
        <title>LHISI_Scaffold_Assembly.</title>
        <authorList>
            <person name="Stuart O.P."/>
            <person name="Cleave R."/>
            <person name="Magrath M.J.L."/>
            <person name="Mikheyev A.S."/>
        </authorList>
    </citation>
    <scope>NUCLEOTIDE SEQUENCE [LARGE SCALE GENOMIC DNA]</scope>
    <source>
        <strain evidence="1">Daus_M_001</strain>
        <tissue evidence="1">Leg muscle</tissue>
    </source>
</reference>
<organism evidence="1 2">
    <name type="scientific">Dryococelus australis</name>
    <dbReference type="NCBI Taxonomy" id="614101"/>
    <lineage>
        <taxon>Eukaryota</taxon>
        <taxon>Metazoa</taxon>
        <taxon>Ecdysozoa</taxon>
        <taxon>Arthropoda</taxon>
        <taxon>Hexapoda</taxon>
        <taxon>Insecta</taxon>
        <taxon>Pterygota</taxon>
        <taxon>Neoptera</taxon>
        <taxon>Polyneoptera</taxon>
        <taxon>Phasmatodea</taxon>
        <taxon>Verophasmatodea</taxon>
        <taxon>Anareolatae</taxon>
        <taxon>Phasmatidae</taxon>
        <taxon>Eurycanthinae</taxon>
        <taxon>Dryococelus</taxon>
    </lineage>
</organism>